<comment type="catalytic activity">
    <reaction evidence="18">
        <text>2-methylbutanoyl-CoA + oxidized [electron-transfer flavoprotein] + H(+) = (2E)-2-methylbut-2-enoyl-CoA + reduced [electron-transfer flavoprotein]</text>
        <dbReference type="Rhea" id="RHEA:43780"/>
        <dbReference type="Rhea" id="RHEA-COMP:10685"/>
        <dbReference type="Rhea" id="RHEA-COMP:10686"/>
        <dbReference type="ChEBI" id="CHEBI:15378"/>
        <dbReference type="ChEBI" id="CHEBI:57336"/>
        <dbReference type="ChEBI" id="CHEBI:57337"/>
        <dbReference type="ChEBI" id="CHEBI:57692"/>
        <dbReference type="ChEBI" id="CHEBI:58307"/>
        <dbReference type="EC" id="1.3.8.5"/>
    </reaction>
    <physiologicalReaction direction="left-to-right" evidence="18">
        <dbReference type="Rhea" id="RHEA:43781"/>
    </physiologicalReaction>
</comment>
<evidence type="ECO:0000256" key="2">
    <source>
        <dbReference type="ARBA" id="ARBA00005198"/>
    </source>
</evidence>
<dbReference type="Proteomes" id="UP001139125">
    <property type="component" value="Unassembled WGS sequence"/>
</dbReference>
<dbReference type="SUPFAM" id="SSF47203">
    <property type="entry name" value="Acyl-CoA dehydrogenase C-terminal domain-like"/>
    <property type="match status" value="1"/>
</dbReference>
<dbReference type="GO" id="GO:0006631">
    <property type="term" value="P:fatty acid metabolic process"/>
    <property type="evidence" value="ECO:0007669"/>
    <property type="project" value="UniProtKB-KW"/>
</dbReference>
<evidence type="ECO:0000256" key="18">
    <source>
        <dbReference type="ARBA" id="ARBA00048235"/>
    </source>
</evidence>
<comment type="catalytic activity">
    <reaction evidence="24">
        <text>2-methylpropanoyl-CoA + oxidized [electron-transfer flavoprotein] + H(+) = 2-methylpropenoyl-CoA + reduced [electron-transfer flavoprotein]</text>
        <dbReference type="Rhea" id="RHEA:44180"/>
        <dbReference type="Rhea" id="RHEA-COMP:10685"/>
        <dbReference type="Rhea" id="RHEA-COMP:10686"/>
        <dbReference type="ChEBI" id="CHEBI:15378"/>
        <dbReference type="ChEBI" id="CHEBI:57338"/>
        <dbReference type="ChEBI" id="CHEBI:57692"/>
        <dbReference type="ChEBI" id="CHEBI:58307"/>
        <dbReference type="ChEBI" id="CHEBI:62500"/>
    </reaction>
    <physiologicalReaction direction="left-to-right" evidence="24">
        <dbReference type="Rhea" id="RHEA:44181"/>
    </physiologicalReaction>
</comment>
<evidence type="ECO:0000256" key="6">
    <source>
        <dbReference type="ARBA" id="ARBA00022630"/>
    </source>
</evidence>
<protein>
    <recommendedName>
        <fullName evidence="15">Short/branched chain specific acyl-CoA dehydrogenase, mitochondrial</fullName>
        <ecNumber evidence="14">1.3.8.5</ecNumber>
    </recommendedName>
    <alternativeName>
        <fullName evidence="17">2-methyl branched chain acyl-CoA dehydrogenase</fullName>
    </alternativeName>
    <alternativeName>
        <fullName evidence="16">2-methylbutyryl-coenzyme A dehydrogenase</fullName>
    </alternativeName>
</protein>
<feature type="domain" description="Acyl-CoA dehydrogenase/oxidase C-terminal" evidence="26">
    <location>
        <begin position="237"/>
        <end position="385"/>
    </location>
</feature>
<dbReference type="FunFam" id="2.40.110.10:FF:000001">
    <property type="entry name" value="Acyl-CoA dehydrogenase, mitochondrial"/>
    <property type="match status" value="1"/>
</dbReference>
<dbReference type="GO" id="GO:0046395">
    <property type="term" value="P:carboxylic acid catabolic process"/>
    <property type="evidence" value="ECO:0007669"/>
    <property type="project" value="UniProtKB-ARBA"/>
</dbReference>
<evidence type="ECO:0000256" key="1">
    <source>
        <dbReference type="ARBA" id="ARBA00001974"/>
    </source>
</evidence>
<dbReference type="GO" id="GO:0050660">
    <property type="term" value="F:flavin adenine dinucleotide binding"/>
    <property type="evidence" value="ECO:0007669"/>
    <property type="project" value="InterPro"/>
</dbReference>
<keyword evidence="7 25" id="KW-0274">FAD</keyword>
<keyword evidence="9" id="KW-0809">Transit peptide</keyword>
<dbReference type="Gene3D" id="2.40.110.10">
    <property type="entry name" value="Butyryl-CoA Dehydrogenase, subunit A, domain 2"/>
    <property type="match status" value="1"/>
</dbReference>
<dbReference type="EMBL" id="JANDBC010000001">
    <property type="protein sequence ID" value="MCP9291022.1"/>
    <property type="molecule type" value="Genomic_DNA"/>
</dbReference>
<proteinExistence type="inferred from homology"/>
<evidence type="ECO:0000256" key="17">
    <source>
        <dbReference type="ARBA" id="ARBA00042821"/>
    </source>
</evidence>
<dbReference type="GO" id="GO:0003853">
    <property type="term" value="F:short-chain 2-methyl fatty acyl-CoA dehydrogenase activity"/>
    <property type="evidence" value="ECO:0007669"/>
    <property type="project" value="UniProtKB-EC"/>
</dbReference>
<dbReference type="Gene3D" id="1.20.140.10">
    <property type="entry name" value="Butyryl-CoA Dehydrogenase, subunit A, domain 3"/>
    <property type="match status" value="1"/>
</dbReference>
<evidence type="ECO:0000256" key="11">
    <source>
        <dbReference type="ARBA" id="ARBA00023002"/>
    </source>
</evidence>
<evidence type="ECO:0000313" key="29">
    <source>
        <dbReference type="EMBL" id="MCP9291022.1"/>
    </source>
</evidence>
<comment type="similarity">
    <text evidence="3 25">Belongs to the acyl-CoA dehydrogenase family.</text>
</comment>
<dbReference type="InterPro" id="IPR006089">
    <property type="entry name" value="Acyl-CoA_DH_CS"/>
</dbReference>
<dbReference type="EC" id="1.3.8.5" evidence="14"/>
<dbReference type="InterPro" id="IPR006091">
    <property type="entry name" value="Acyl-CoA_Oxase/DH_mid-dom"/>
</dbReference>
<evidence type="ECO:0000256" key="21">
    <source>
        <dbReference type="ARBA" id="ARBA00049096"/>
    </source>
</evidence>
<evidence type="ECO:0000256" key="3">
    <source>
        <dbReference type="ARBA" id="ARBA00009347"/>
    </source>
</evidence>
<evidence type="ECO:0000256" key="20">
    <source>
        <dbReference type="ARBA" id="ARBA00048592"/>
    </source>
</evidence>
<accession>A0A9X2L2H3</accession>
<comment type="catalytic activity">
    <reaction evidence="19">
        <text>valproyl-CoA + oxidized [electron-transfer flavoprotein] + H(+) = (2E)-2-propylpent-2-enoyl-CoA + reduced [electron-transfer flavoprotein]</text>
        <dbReference type="Rhea" id="RHEA:65344"/>
        <dbReference type="Rhea" id="RHEA-COMP:10685"/>
        <dbReference type="Rhea" id="RHEA-COMP:10686"/>
        <dbReference type="ChEBI" id="CHEBI:15378"/>
        <dbReference type="ChEBI" id="CHEBI:57692"/>
        <dbReference type="ChEBI" id="CHEBI:58307"/>
        <dbReference type="ChEBI" id="CHEBI:156457"/>
        <dbReference type="ChEBI" id="CHEBI:156458"/>
    </reaction>
    <physiologicalReaction direction="left-to-right" evidence="19">
        <dbReference type="Rhea" id="RHEA:65345"/>
    </physiologicalReaction>
</comment>
<dbReference type="PIRSF" id="PIRSF016578">
    <property type="entry name" value="HsaA"/>
    <property type="match status" value="1"/>
</dbReference>
<evidence type="ECO:0000256" key="10">
    <source>
        <dbReference type="ARBA" id="ARBA00022990"/>
    </source>
</evidence>
<evidence type="ECO:0000256" key="9">
    <source>
        <dbReference type="ARBA" id="ARBA00022946"/>
    </source>
</evidence>
<dbReference type="Pfam" id="PF02771">
    <property type="entry name" value="Acyl-CoA_dh_N"/>
    <property type="match status" value="1"/>
</dbReference>
<comment type="cofactor">
    <cofactor evidence="1 25">
        <name>FAD</name>
        <dbReference type="ChEBI" id="CHEBI:57692"/>
    </cofactor>
</comment>
<name>A0A9X2L2H3_9BACT</name>
<dbReference type="InterPro" id="IPR037069">
    <property type="entry name" value="AcylCoA_DH/ox_N_sf"/>
</dbReference>
<evidence type="ECO:0000259" key="28">
    <source>
        <dbReference type="Pfam" id="PF02771"/>
    </source>
</evidence>
<evidence type="ECO:0000256" key="22">
    <source>
        <dbReference type="ARBA" id="ARBA00049192"/>
    </source>
</evidence>
<organism evidence="29 30">
    <name type="scientific">Gracilimonas sediminicola</name>
    <dbReference type="NCBI Taxonomy" id="2952158"/>
    <lineage>
        <taxon>Bacteria</taxon>
        <taxon>Pseudomonadati</taxon>
        <taxon>Balneolota</taxon>
        <taxon>Balneolia</taxon>
        <taxon>Balneolales</taxon>
        <taxon>Balneolaceae</taxon>
        <taxon>Gracilimonas</taxon>
    </lineage>
</organism>
<keyword evidence="5" id="KW-0597">Phosphoprotein</keyword>
<keyword evidence="11 25" id="KW-0560">Oxidoreductase</keyword>
<dbReference type="Pfam" id="PF02770">
    <property type="entry name" value="Acyl-CoA_dh_M"/>
    <property type="match status" value="1"/>
</dbReference>
<comment type="catalytic activity">
    <reaction evidence="22">
        <text>hexanoyl-CoA + oxidized [electron-transfer flavoprotein] + H(+) = (2E)-hexenoyl-CoA + reduced [electron-transfer flavoprotein]</text>
        <dbReference type="Rhea" id="RHEA:43464"/>
        <dbReference type="Rhea" id="RHEA-COMP:10685"/>
        <dbReference type="Rhea" id="RHEA-COMP:10686"/>
        <dbReference type="ChEBI" id="CHEBI:15378"/>
        <dbReference type="ChEBI" id="CHEBI:57692"/>
        <dbReference type="ChEBI" id="CHEBI:58307"/>
        <dbReference type="ChEBI" id="CHEBI:62077"/>
        <dbReference type="ChEBI" id="CHEBI:62620"/>
    </reaction>
    <physiologicalReaction direction="left-to-right" evidence="22">
        <dbReference type="Rhea" id="RHEA:43465"/>
    </physiologicalReaction>
</comment>
<evidence type="ECO:0000256" key="16">
    <source>
        <dbReference type="ARBA" id="ARBA00041537"/>
    </source>
</evidence>
<gene>
    <name evidence="29" type="ORF">NM125_05460</name>
</gene>
<dbReference type="AlphaFoldDB" id="A0A9X2L2H3"/>
<evidence type="ECO:0000256" key="19">
    <source>
        <dbReference type="ARBA" id="ARBA00048307"/>
    </source>
</evidence>
<dbReference type="FunFam" id="1.10.540.10:FF:000012">
    <property type="entry name" value="Acyl-CoA dehydrogenase short/branched chain"/>
    <property type="match status" value="1"/>
</dbReference>
<evidence type="ECO:0000256" key="4">
    <source>
        <dbReference type="ARBA" id="ARBA00011881"/>
    </source>
</evidence>
<evidence type="ECO:0000256" key="25">
    <source>
        <dbReference type="RuleBase" id="RU362125"/>
    </source>
</evidence>
<dbReference type="FunFam" id="1.20.140.10:FF:000002">
    <property type="entry name" value="Acyl-CoA dehydrogenase short/branched chain"/>
    <property type="match status" value="1"/>
</dbReference>
<evidence type="ECO:0000256" key="5">
    <source>
        <dbReference type="ARBA" id="ARBA00022553"/>
    </source>
</evidence>
<evidence type="ECO:0000256" key="12">
    <source>
        <dbReference type="ARBA" id="ARBA00023098"/>
    </source>
</evidence>
<dbReference type="Pfam" id="PF00441">
    <property type="entry name" value="Acyl-CoA_dh_1"/>
    <property type="match status" value="1"/>
</dbReference>
<reference evidence="29" key="1">
    <citation type="submission" date="2022-06" db="EMBL/GenBank/DDBJ databases">
        <title>Gracilimonas sp. CAU 1638 isolated from sea sediment.</title>
        <authorList>
            <person name="Kim W."/>
        </authorList>
    </citation>
    <scope>NUCLEOTIDE SEQUENCE</scope>
    <source>
        <strain evidence="29">CAU 1638</strain>
    </source>
</reference>
<dbReference type="PROSITE" id="PS00072">
    <property type="entry name" value="ACYL_COA_DH_1"/>
    <property type="match status" value="1"/>
</dbReference>
<feature type="domain" description="Acyl-CoA dehydrogenase/oxidase N-terminal" evidence="28">
    <location>
        <begin position="15"/>
        <end position="126"/>
    </location>
</feature>
<evidence type="ECO:0000256" key="7">
    <source>
        <dbReference type="ARBA" id="ARBA00022827"/>
    </source>
</evidence>
<dbReference type="PANTHER" id="PTHR43884:SF1">
    <property type="entry name" value="SHORT_BRANCHED CHAIN SPECIFIC ACYL-COA DEHYDROGENASE, MITOCHONDRIAL"/>
    <property type="match status" value="1"/>
</dbReference>
<keyword evidence="10" id="KW-0007">Acetylation</keyword>
<evidence type="ECO:0000256" key="13">
    <source>
        <dbReference type="ARBA" id="ARBA00037895"/>
    </source>
</evidence>
<keyword evidence="30" id="KW-1185">Reference proteome</keyword>
<comment type="catalytic activity">
    <reaction evidence="21">
        <text>butanoyl-CoA + oxidized [electron-transfer flavoprotein] + H(+) = (2E)-butenoyl-CoA + reduced [electron-transfer flavoprotein]</text>
        <dbReference type="Rhea" id="RHEA:24004"/>
        <dbReference type="Rhea" id="RHEA-COMP:10685"/>
        <dbReference type="Rhea" id="RHEA-COMP:10686"/>
        <dbReference type="ChEBI" id="CHEBI:15378"/>
        <dbReference type="ChEBI" id="CHEBI:57332"/>
        <dbReference type="ChEBI" id="CHEBI:57371"/>
        <dbReference type="ChEBI" id="CHEBI:57692"/>
        <dbReference type="ChEBI" id="CHEBI:58307"/>
    </reaction>
    <physiologicalReaction direction="left-to-right" evidence="21">
        <dbReference type="Rhea" id="RHEA:24005"/>
    </physiologicalReaction>
</comment>
<dbReference type="InterPro" id="IPR013786">
    <property type="entry name" value="AcylCoA_DH/ox_N"/>
</dbReference>
<dbReference type="PANTHER" id="PTHR43884">
    <property type="entry name" value="ACYL-COA DEHYDROGENASE"/>
    <property type="match status" value="1"/>
</dbReference>
<dbReference type="RefSeq" id="WP_255133602.1">
    <property type="nucleotide sequence ID" value="NZ_JANDBC010000001.1"/>
</dbReference>
<comment type="pathway">
    <text evidence="13">Amino-acid degradation; L-isoleucine degradation.</text>
</comment>
<comment type="catalytic activity">
    <reaction evidence="20">
        <text>(2R)-2-methylbutanoyl-CoA + oxidized [electron-transfer flavoprotein] + H(+) = ethylacryloyl-CoA + reduced [electron-transfer flavoprotein]</text>
        <dbReference type="Rhea" id="RHEA:65296"/>
        <dbReference type="Rhea" id="RHEA-COMP:10685"/>
        <dbReference type="Rhea" id="RHEA-COMP:10686"/>
        <dbReference type="ChEBI" id="CHEBI:15378"/>
        <dbReference type="ChEBI" id="CHEBI:57692"/>
        <dbReference type="ChEBI" id="CHEBI:58307"/>
        <dbReference type="ChEBI" id="CHEBI:156439"/>
        <dbReference type="ChEBI" id="CHEBI:156440"/>
    </reaction>
    <physiologicalReaction direction="left-to-right" evidence="20">
        <dbReference type="Rhea" id="RHEA:65297"/>
    </physiologicalReaction>
</comment>
<dbReference type="Gene3D" id="1.10.540.10">
    <property type="entry name" value="Acyl-CoA dehydrogenase/oxidase, N-terminal domain"/>
    <property type="match status" value="1"/>
</dbReference>
<comment type="subunit">
    <text evidence="4">Homotetramer.</text>
</comment>
<keyword evidence="6 25" id="KW-0285">Flavoprotein</keyword>
<comment type="catalytic activity">
    <reaction evidence="23">
        <text>(2S)-2-methylbutanoyl-CoA + oxidized [electron-transfer flavoprotein] + H(+) = (2E)-2-methylbut-2-enoyl-CoA + reduced [electron-transfer flavoprotein]</text>
        <dbReference type="Rhea" id="RHEA:48256"/>
        <dbReference type="Rhea" id="RHEA-COMP:10685"/>
        <dbReference type="Rhea" id="RHEA-COMP:10686"/>
        <dbReference type="ChEBI" id="CHEBI:15378"/>
        <dbReference type="ChEBI" id="CHEBI:57337"/>
        <dbReference type="ChEBI" id="CHEBI:57692"/>
        <dbReference type="ChEBI" id="CHEBI:58307"/>
        <dbReference type="ChEBI" id="CHEBI:88166"/>
    </reaction>
    <physiologicalReaction direction="left-to-right" evidence="23">
        <dbReference type="Rhea" id="RHEA:48257"/>
    </physiologicalReaction>
</comment>
<dbReference type="InterPro" id="IPR036250">
    <property type="entry name" value="AcylCo_DH-like_C"/>
</dbReference>
<sequence>MEQTEQLIPPLTQLTEDEQMLKEAAADFAEASIKPLVEEMDENAKLDPDLVKEFFEMGLMGIDIPERYSGGGGTFMMSVVAIEQISRVDASAGVFMDVQNTLVNNAFVNFASDYLKEKYLPLLATEKVGAYCLSEAGSGSDAFALKTTAKEDGDDFVLNGSKLWITNANEADIFLVMANVNPEAGYKGITAFVVERGMEGFSISKKENKLGIRASSTCEILLEDCRVPKENVLGEVGKGYKVAIETLNEGRIGIGAQMIGIAQGAFDAALAYVQERKQFGKAISEFQGIQFQLARMATDIETARLLVYNAARMKMNGQNFLKEAAMAKFYSSEVAERVSSQAVDLFGGYGYVKEYPVEKYYRDSKIGKIYEGTTNMQLSTIAKLLLR</sequence>
<evidence type="ECO:0000256" key="15">
    <source>
        <dbReference type="ARBA" id="ARBA00039850"/>
    </source>
</evidence>
<evidence type="ECO:0000313" key="30">
    <source>
        <dbReference type="Proteomes" id="UP001139125"/>
    </source>
</evidence>
<dbReference type="InterPro" id="IPR046373">
    <property type="entry name" value="Acyl-CoA_Oxase/DH_mid-dom_sf"/>
</dbReference>
<evidence type="ECO:0000256" key="24">
    <source>
        <dbReference type="ARBA" id="ARBA00051903"/>
    </source>
</evidence>
<dbReference type="PROSITE" id="PS00073">
    <property type="entry name" value="ACYL_COA_DH_2"/>
    <property type="match status" value="1"/>
</dbReference>
<evidence type="ECO:0000256" key="14">
    <source>
        <dbReference type="ARBA" id="ARBA00039036"/>
    </source>
</evidence>
<dbReference type="InterPro" id="IPR009075">
    <property type="entry name" value="AcylCo_DH/oxidase_C"/>
</dbReference>
<evidence type="ECO:0000259" key="27">
    <source>
        <dbReference type="Pfam" id="PF02770"/>
    </source>
</evidence>
<evidence type="ECO:0000256" key="23">
    <source>
        <dbReference type="ARBA" id="ARBA00049552"/>
    </source>
</evidence>
<dbReference type="CDD" id="cd01158">
    <property type="entry name" value="SCAD_SBCAD"/>
    <property type="match status" value="1"/>
</dbReference>
<dbReference type="InterPro" id="IPR009100">
    <property type="entry name" value="AcylCoA_DH/oxidase_NM_dom_sf"/>
</dbReference>
<feature type="domain" description="Acyl-CoA oxidase/dehydrogenase middle" evidence="27">
    <location>
        <begin position="130"/>
        <end position="225"/>
    </location>
</feature>
<dbReference type="SUPFAM" id="SSF56645">
    <property type="entry name" value="Acyl-CoA dehydrogenase NM domain-like"/>
    <property type="match status" value="1"/>
</dbReference>
<evidence type="ECO:0000259" key="26">
    <source>
        <dbReference type="Pfam" id="PF00441"/>
    </source>
</evidence>
<keyword evidence="12" id="KW-0443">Lipid metabolism</keyword>
<evidence type="ECO:0000256" key="8">
    <source>
        <dbReference type="ARBA" id="ARBA00022832"/>
    </source>
</evidence>
<comment type="caution">
    <text evidence="29">The sequence shown here is derived from an EMBL/GenBank/DDBJ whole genome shotgun (WGS) entry which is preliminary data.</text>
</comment>
<keyword evidence="8" id="KW-0276">Fatty acid metabolism</keyword>
<comment type="pathway">
    <text evidence="2">Lipid metabolism; mitochondrial fatty acid beta-oxidation.</text>
</comment>